<feature type="transmembrane region" description="Helical" evidence="2">
    <location>
        <begin position="178"/>
        <end position="197"/>
    </location>
</feature>
<feature type="transmembrane region" description="Helical" evidence="2">
    <location>
        <begin position="401"/>
        <end position="421"/>
    </location>
</feature>
<proteinExistence type="predicted"/>
<feature type="compositionally biased region" description="Basic and acidic residues" evidence="1">
    <location>
        <begin position="966"/>
        <end position="987"/>
    </location>
</feature>
<dbReference type="EMBL" id="BRYB01001145">
    <property type="protein sequence ID" value="GMI19191.1"/>
    <property type="molecule type" value="Genomic_DNA"/>
</dbReference>
<comment type="caution">
    <text evidence="4">The sequence shown here is derived from an EMBL/GenBank/DDBJ whole genome shotgun (WGS) entry which is preliminary data.</text>
</comment>
<reference evidence="4 5" key="1">
    <citation type="journal article" date="2023" name="Commun. Biol.">
        <title>Genome analysis of Parmales, the sister group of diatoms, reveals the evolutionary specialization of diatoms from phago-mixotrophs to photoautotrophs.</title>
        <authorList>
            <person name="Ban H."/>
            <person name="Sato S."/>
            <person name="Yoshikawa S."/>
            <person name="Yamada K."/>
            <person name="Nakamura Y."/>
            <person name="Ichinomiya M."/>
            <person name="Sato N."/>
            <person name="Blanc-Mathieu R."/>
            <person name="Endo H."/>
            <person name="Kuwata A."/>
            <person name="Ogata H."/>
        </authorList>
    </citation>
    <scope>NUCLEOTIDE SEQUENCE [LARGE SCALE GENOMIC DNA]</scope>
</reference>
<feature type="transmembrane region" description="Helical" evidence="2">
    <location>
        <begin position="660"/>
        <end position="679"/>
    </location>
</feature>
<keyword evidence="3" id="KW-0732">Signal</keyword>
<gene>
    <name evidence="4" type="ORF">TeGR_g2891</name>
</gene>
<feature type="transmembrane region" description="Helical" evidence="2">
    <location>
        <begin position="521"/>
        <end position="539"/>
    </location>
</feature>
<feature type="region of interest" description="Disordered" evidence="1">
    <location>
        <begin position="889"/>
        <end position="926"/>
    </location>
</feature>
<feature type="transmembrane region" description="Helical" evidence="2">
    <location>
        <begin position="55"/>
        <end position="78"/>
    </location>
</feature>
<keyword evidence="2" id="KW-0472">Membrane</keyword>
<feature type="signal peptide" evidence="3">
    <location>
        <begin position="1"/>
        <end position="22"/>
    </location>
</feature>
<feature type="compositionally biased region" description="Gly residues" evidence="1">
    <location>
        <begin position="913"/>
        <end position="925"/>
    </location>
</feature>
<feature type="transmembrane region" description="Helical" evidence="2">
    <location>
        <begin position="685"/>
        <end position="701"/>
    </location>
</feature>
<protein>
    <recommendedName>
        <fullName evidence="6">Transmembrane protein</fullName>
    </recommendedName>
</protein>
<dbReference type="Proteomes" id="UP001165060">
    <property type="component" value="Unassembled WGS sequence"/>
</dbReference>
<feature type="transmembrane region" description="Helical" evidence="2">
    <location>
        <begin position="90"/>
        <end position="114"/>
    </location>
</feature>
<evidence type="ECO:0000313" key="5">
    <source>
        <dbReference type="Proteomes" id="UP001165060"/>
    </source>
</evidence>
<evidence type="ECO:0008006" key="6">
    <source>
        <dbReference type="Google" id="ProtNLM"/>
    </source>
</evidence>
<feature type="transmembrane region" description="Helical" evidence="2">
    <location>
        <begin position="266"/>
        <end position="295"/>
    </location>
</feature>
<keyword evidence="2" id="KW-1133">Transmembrane helix</keyword>
<organism evidence="4 5">
    <name type="scientific">Tetraparma gracilis</name>
    <dbReference type="NCBI Taxonomy" id="2962635"/>
    <lineage>
        <taxon>Eukaryota</taxon>
        <taxon>Sar</taxon>
        <taxon>Stramenopiles</taxon>
        <taxon>Ochrophyta</taxon>
        <taxon>Bolidophyceae</taxon>
        <taxon>Parmales</taxon>
        <taxon>Triparmaceae</taxon>
        <taxon>Tetraparma</taxon>
    </lineage>
</organism>
<sequence length="1004" mass="111048">MVSYQLHFFSVLLSVFVTLHRPTSPPGFVEILSNALLIVNRAIFLPDFFGGDPAGFTMFTNCFDLATTAGMIALVFSKRRLCSKLSRRKLGGLLFSVIPSATMSVLTSLTFLLGETSGCLMRRYGNSALCNDKVLSGTVFAFTFLCAGIVQIAVLPFHMTDHGIEHFVKFDFRFREQMQLILFAVASLGALYCYSSAQEITDMELWMNPEGFTMGCDFMRRLLYSTIVLFLIVLMATIAGRDHGAATEDSLSLTAKLRARMRTKSFVELAPGLRALLLASLAFVALPSLAFFVLTLVSGDEEVKYKMYMAAVTTQPSVFAVATFYFMSKPRAKKYLETPVIIFSVSTSAAVVYSAYRLDKPYGGTAAFVLLVMVGFRHISRCRAFLALHSDDSIQIHLQSCVTAATAVLGPAVYLMGETIGCLSVKGASECDLIFNANFCVNIHLMCHLIFSLLVSYTFQKLTWTDLVTYRGCDFTTYFRLNVTGTLTVISFFIFGMRPKDSTATVTDVESQYLLLNVTSVMKYVTSFLWIVIFVLFYYPVYYGKVVEKAHVSQDWDDHDSSKRVRCWQAMEKRCKVWFDKLVIPHETLRVSPSHTNIVLGIAMTPLLLSCFYYATSWTDMSFNVLVWKTGYSFVPACVMYGTVYGYCFIDVEDNRAIKVAYMLPVFYTAMSTACHLASGSSPTLSVIFMVLFAVIGPAFMKERTRAVKKIEAKYRRRHLYGVVTVIGASELPPCIFMSSEYISCLLRAYVTNRTEDTKFSAFGGGEPGTACDSLIEGIFPIMVMIVCGGLAKIIDVHYEGKEVLTLKKIMTLTIPADVRSQLLLGSLLSCWAIVNFGMRSEGYETVRGKASLVIFVLLNTVMIFLPAINRQCWGGCLKKEMQDGLVSDMFSHSGDEDSEEEGGEGEREGGREGGGGGRGGGGARGAALSIEDRNKVGGSSGIWDGGTRGASKSVQYKQYMSRLHGVKEKGDMHREGGGEGDDHHDLEFEDDEFDFGGINPGLL</sequence>
<feature type="transmembrane region" description="Helical" evidence="2">
    <location>
        <begin position="627"/>
        <end position="648"/>
    </location>
</feature>
<feature type="chain" id="PRO_5047440086" description="Transmembrane protein" evidence="3">
    <location>
        <begin position="23"/>
        <end position="1004"/>
    </location>
</feature>
<feature type="transmembrane region" description="Helical" evidence="2">
    <location>
        <begin position="598"/>
        <end position="615"/>
    </location>
</feature>
<keyword evidence="5" id="KW-1185">Reference proteome</keyword>
<feature type="region of interest" description="Disordered" evidence="1">
    <location>
        <begin position="966"/>
        <end position="1004"/>
    </location>
</feature>
<feature type="transmembrane region" description="Helical" evidence="2">
    <location>
        <begin position="339"/>
        <end position="356"/>
    </location>
</feature>
<feature type="transmembrane region" description="Helical" evidence="2">
    <location>
        <begin position="307"/>
        <end position="327"/>
    </location>
</feature>
<feature type="transmembrane region" description="Helical" evidence="2">
    <location>
        <begin position="222"/>
        <end position="240"/>
    </location>
</feature>
<evidence type="ECO:0000256" key="1">
    <source>
        <dbReference type="SAM" id="MobiDB-lite"/>
    </source>
</evidence>
<feature type="transmembrane region" description="Helical" evidence="2">
    <location>
        <begin position="134"/>
        <end position="157"/>
    </location>
</feature>
<evidence type="ECO:0000256" key="3">
    <source>
        <dbReference type="SAM" id="SignalP"/>
    </source>
</evidence>
<name>A0ABQ6M484_9STRA</name>
<feature type="transmembrane region" description="Helical" evidence="2">
    <location>
        <begin position="362"/>
        <end position="380"/>
    </location>
</feature>
<keyword evidence="2" id="KW-0812">Transmembrane</keyword>
<feature type="transmembrane region" description="Helical" evidence="2">
    <location>
        <begin position="478"/>
        <end position="497"/>
    </location>
</feature>
<evidence type="ECO:0000256" key="2">
    <source>
        <dbReference type="SAM" id="Phobius"/>
    </source>
</evidence>
<evidence type="ECO:0000313" key="4">
    <source>
        <dbReference type="EMBL" id="GMI19191.1"/>
    </source>
</evidence>
<feature type="transmembrane region" description="Helical" evidence="2">
    <location>
        <begin position="433"/>
        <end position="457"/>
    </location>
</feature>
<accession>A0ABQ6M484</accession>